<evidence type="ECO:0000313" key="2">
    <source>
        <dbReference type="Proteomes" id="UP000298061"/>
    </source>
</evidence>
<comment type="caution">
    <text evidence="1">The sequence shown here is derived from an EMBL/GenBank/DDBJ whole genome shotgun (WGS) entry which is preliminary data.</text>
</comment>
<dbReference type="Proteomes" id="UP000298061">
    <property type="component" value="Unassembled WGS sequence"/>
</dbReference>
<dbReference type="AlphaFoldDB" id="A0A4Y9ZML3"/>
<evidence type="ECO:0000313" key="1">
    <source>
        <dbReference type="EMBL" id="TFY75213.1"/>
    </source>
</evidence>
<keyword evidence="2" id="KW-1185">Reference proteome</keyword>
<gene>
    <name evidence="1" type="ORF">EWM64_g8799</name>
</gene>
<sequence length="202" mass="21983">MVPTSLNATKVNLITEEDQDDEIIAQHAADPDPDGDESPWSWMWNGALVMADGSMKGATERVVTEKAVKVTVPGHLTRVVDAEIVFAKGCLTDDDSQYLNSKGTSWSLQDGLLGMLSTELWEAILAADIPLQTLPTVDSSANFPYHYDKDTLGLVCVPGTLRLETDYGQDKNLNRPCHFCGKLISGRLIIGVVILANTSYTN</sequence>
<protein>
    <submittedName>
        <fullName evidence="1">Uncharacterized protein</fullName>
    </submittedName>
</protein>
<reference evidence="1 2" key="1">
    <citation type="submission" date="2019-02" db="EMBL/GenBank/DDBJ databases">
        <title>Genome sequencing of the rare red list fungi Hericium alpestre (H. flagellum).</title>
        <authorList>
            <person name="Buettner E."/>
            <person name="Kellner H."/>
        </authorList>
    </citation>
    <scope>NUCLEOTIDE SEQUENCE [LARGE SCALE GENOMIC DNA]</scope>
    <source>
        <strain evidence="1 2">DSM 108284</strain>
    </source>
</reference>
<organism evidence="1 2">
    <name type="scientific">Hericium alpestre</name>
    <dbReference type="NCBI Taxonomy" id="135208"/>
    <lineage>
        <taxon>Eukaryota</taxon>
        <taxon>Fungi</taxon>
        <taxon>Dikarya</taxon>
        <taxon>Basidiomycota</taxon>
        <taxon>Agaricomycotina</taxon>
        <taxon>Agaricomycetes</taxon>
        <taxon>Russulales</taxon>
        <taxon>Hericiaceae</taxon>
        <taxon>Hericium</taxon>
    </lineage>
</organism>
<accession>A0A4Y9ZML3</accession>
<name>A0A4Y9ZML3_9AGAM</name>
<dbReference type="EMBL" id="SFCI01001672">
    <property type="protein sequence ID" value="TFY75213.1"/>
    <property type="molecule type" value="Genomic_DNA"/>
</dbReference>
<proteinExistence type="predicted"/>